<dbReference type="Pfam" id="PF06487">
    <property type="entry name" value="SAP18"/>
    <property type="match status" value="1"/>
</dbReference>
<proteinExistence type="inferred from homology"/>
<keyword evidence="4" id="KW-1185">Reference proteome</keyword>
<dbReference type="Proteomes" id="UP000298493">
    <property type="component" value="Unassembled WGS sequence"/>
</dbReference>
<evidence type="ECO:0000313" key="4">
    <source>
        <dbReference type="Proteomes" id="UP000298493"/>
    </source>
</evidence>
<dbReference type="EMBL" id="SNSC02000015">
    <property type="protein sequence ID" value="TID17882.1"/>
    <property type="molecule type" value="Genomic_DNA"/>
</dbReference>
<dbReference type="InterPro" id="IPR042534">
    <property type="entry name" value="SAP18_sf"/>
</dbReference>
<evidence type="ECO:0000313" key="3">
    <source>
        <dbReference type="EMBL" id="TID17882.1"/>
    </source>
</evidence>
<organism evidence="3 4">
    <name type="scientific">Venturia nashicola</name>
    <dbReference type="NCBI Taxonomy" id="86259"/>
    <lineage>
        <taxon>Eukaryota</taxon>
        <taxon>Fungi</taxon>
        <taxon>Dikarya</taxon>
        <taxon>Ascomycota</taxon>
        <taxon>Pezizomycotina</taxon>
        <taxon>Dothideomycetes</taxon>
        <taxon>Pleosporomycetidae</taxon>
        <taxon>Venturiales</taxon>
        <taxon>Venturiaceae</taxon>
        <taxon>Venturia</taxon>
    </lineage>
</organism>
<feature type="region of interest" description="Disordered" evidence="2">
    <location>
        <begin position="158"/>
        <end position="235"/>
    </location>
</feature>
<dbReference type="Gene3D" id="3.10.20.550">
    <property type="entry name" value="ASAP complex, SAP18 subunit"/>
    <property type="match status" value="1"/>
</dbReference>
<feature type="compositionally biased region" description="Basic residues" evidence="2">
    <location>
        <begin position="225"/>
        <end position="235"/>
    </location>
</feature>
<sequence>MASKLVDRQADTPFLLRLFYKTGSHHTVQDFQSDSQPPHVQIYTWTNATLTELSQLIANNLPQLLPTPSVGTRLSFELVVQEPTPQTRYTMKRLGTVVLGATTPSTNGITNGDEDDAGLGDEAITSDENKTLADARLVVGDYLDCAILPPLENGDIAPVPRIQATPPTTFSGRSNGGDYGGRRGRGGFGDAGRLGGAFGGDRGGVPNGEWRRGDVPPGGFDRGGRGRGGRGGRGW</sequence>
<comment type="similarity">
    <text evidence="1">Belongs to the SAP18 family.</text>
</comment>
<protein>
    <submittedName>
        <fullName evidence="3">Histone deacetylase complex subunit SAP18</fullName>
    </submittedName>
</protein>
<feature type="compositionally biased region" description="Gly residues" evidence="2">
    <location>
        <begin position="186"/>
        <end position="206"/>
    </location>
</feature>
<dbReference type="InterPro" id="IPR010516">
    <property type="entry name" value="SAP18"/>
</dbReference>
<dbReference type="AlphaFoldDB" id="A0A4Z1NWL9"/>
<dbReference type="OrthoDB" id="440566at2759"/>
<evidence type="ECO:0000256" key="1">
    <source>
        <dbReference type="ARBA" id="ARBA00009143"/>
    </source>
</evidence>
<evidence type="ECO:0000256" key="2">
    <source>
        <dbReference type="SAM" id="MobiDB-lite"/>
    </source>
</evidence>
<gene>
    <name evidence="3" type="ORF">E6O75_ATG10527</name>
</gene>
<dbReference type="PANTHER" id="PTHR13082">
    <property type="entry name" value="SAP18"/>
    <property type="match status" value="1"/>
</dbReference>
<accession>A0A4Z1NWL9</accession>
<name>A0A4Z1NWL9_9PEZI</name>
<comment type="caution">
    <text evidence="3">The sequence shown here is derived from an EMBL/GenBank/DDBJ whole genome shotgun (WGS) entry which is preliminary data.</text>
</comment>
<dbReference type="PANTHER" id="PTHR13082:SF0">
    <property type="entry name" value="HISTONE DEACETYLASE COMPLEX SUBUNIT SAP18"/>
    <property type="match status" value="1"/>
</dbReference>
<dbReference type="STRING" id="86259.A0A4Z1NWL9"/>
<dbReference type="GO" id="GO:0005634">
    <property type="term" value="C:nucleus"/>
    <property type="evidence" value="ECO:0007669"/>
    <property type="project" value="TreeGrafter"/>
</dbReference>
<reference evidence="3 4" key="1">
    <citation type="submission" date="2019-04" db="EMBL/GenBank/DDBJ databases">
        <title>High contiguity whole genome sequence and gene annotation resource for two Venturia nashicola isolates.</title>
        <authorList>
            <person name="Prokchorchik M."/>
            <person name="Won K."/>
            <person name="Lee Y."/>
            <person name="Choi E.D."/>
            <person name="Segonzac C."/>
            <person name="Sohn K.H."/>
        </authorList>
    </citation>
    <scope>NUCLEOTIDE SEQUENCE [LARGE SCALE GENOMIC DNA]</scope>
    <source>
        <strain evidence="3 4">PRI2</strain>
    </source>
</reference>